<gene>
    <name evidence="3" type="ORF">Scep_002193</name>
</gene>
<organism evidence="3 4">
    <name type="scientific">Stephania cephalantha</name>
    <dbReference type="NCBI Taxonomy" id="152367"/>
    <lineage>
        <taxon>Eukaryota</taxon>
        <taxon>Viridiplantae</taxon>
        <taxon>Streptophyta</taxon>
        <taxon>Embryophyta</taxon>
        <taxon>Tracheophyta</taxon>
        <taxon>Spermatophyta</taxon>
        <taxon>Magnoliopsida</taxon>
        <taxon>Ranunculales</taxon>
        <taxon>Menispermaceae</taxon>
        <taxon>Menispermoideae</taxon>
        <taxon>Cissampelideae</taxon>
        <taxon>Stephania</taxon>
    </lineage>
</organism>
<evidence type="ECO:0000256" key="1">
    <source>
        <dbReference type="SAM" id="MobiDB-lite"/>
    </source>
</evidence>
<dbReference type="EMBL" id="JBBNAG010000001">
    <property type="protein sequence ID" value="KAK9167002.1"/>
    <property type="molecule type" value="Genomic_DNA"/>
</dbReference>
<dbReference type="AlphaFoldDB" id="A0AAP0Q431"/>
<keyword evidence="2" id="KW-0732">Signal</keyword>
<feature type="region of interest" description="Disordered" evidence="1">
    <location>
        <begin position="283"/>
        <end position="372"/>
    </location>
</feature>
<keyword evidence="4" id="KW-1185">Reference proteome</keyword>
<evidence type="ECO:0000256" key="2">
    <source>
        <dbReference type="SAM" id="SignalP"/>
    </source>
</evidence>
<feature type="compositionally biased region" description="Basic and acidic residues" evidence="1">
    <location>
        <begin position="338"/>
        <end position="360"/>
    </location>
</feature>
<feature type="chain" id="PRO_5042813456" evidence="2">
    <location>
        <begin position="28"/>
        <end position="575"/>
    </location>
</feature>
<proteinExistence type="predicted"/>
<feature type="region of interest" description="Disordered" evidence="1">
    <location>
        <begin position="406"/>
        <end position="481"/>
    </location>
</feature>
<feature type="compositionally biased region" description="Low complexity" evidence="1">
    <location>
        <begin position="290"/>
        <end position="308"/>
    </location>
</feature>
<feature type="signal peptide" evidence="2">
    <location>
        <begin position="1"/>
        <end position="27"/>
    </location>
</feature>
<protein>
    <submittedName>
        <fullName evidence="3">Uncharacterized protein</fullName>
    </submittedName>
</protein>
<evidence type="ECO:0000313" key="3">
    <source>
        <dbReference type="EMBL" id="KAK9167002.1"/>
    </source>
</evidence>
<reference evidence="3 4" key="1">
    <citation type="submission" date="2024-01" db="EMBL/GenBank/DDBJ databases">
        <title>Genome assemblies of Stephania.</title>
        <authorList>
            <person name="Yang L."/>
        </authorList>
    </citation>
    <scope>NUCLEOTIDE SEQUENCE [LARGE SCALE GENOMIC DNA]</scope>
    <source>
        <strain evidence="3">JXDWG</strain>
        <tissue evidence="3">Leaf</tissue>
    </source>
</reference>
<name>A0AAP0Q431_9MAGN</name>
<dbReference type="Proteomes" id="UP001419268">
    <property type="component" value="Unassembled WGS sequence"/>
</dbReference>
<evidence type="ECO:0000313" key="4">
    <source>
        <dbReference type="Proteomes" id="UP001419268"/>
    </source>
</evidence>
<sequence length="575" mass="60733">MLSCVALAGGAAAALLVPPSAPRAAAARRPSRCCLPARALPAPRPRSRSIAAATNPATKLACTCVPSRRRAPARAPATLPLRARSLDTAVGAARRALSERARLLFAVCSSSVIVVALPSCRCGFSPSLGRRASPALVADLAVLAAATNPATMLTHTCVPVRRHRLDRSFELSPPPVSLERRRFSLLVWPGPLVRDSRFLEPLLAACATAGAALSAGAVARRRHVSPADWRRTLLTNSRCSRWCCLLRPPVGRGVAGAAGLDDVARGLVKQLAQVWAMGARHMASGEGEAPARTSSGATGSATTTASGDTGSGEEAQGGRDPAAEDDAVQQLAVTASSDDARREVADQRQRQRRWQTDRRGRAGGGGDGVPAAARWAEYPTSKAADEQRNPCQAAAAATNQLRGLASSSRTAASAAAVTPAAARQRRSNAGERQRRRCRRRPAAEMAAPAPARAAVARRWRGQRRSEDGGVGAAVKSARQRQRCGERRDGVVRLIGGANRRMSTTRWRLYAGKPGERKWGLPLKGSWGYGNQEKGSGAPIERILGGNVQFSVTGRSTRFVSLVLFIHVMILAQLTV</sequence>
<accession>A0AAP0Q431</accession>
<feature type="compositionally biased region" description="Low complexity" evidence="1">
    <location>
        <begin position="406"/>
        <end position="422"/>
    </location>
</feature>
<comment type="caution">
    <text evidence="3">The sequence shown here is derived from an EMBL/GenBank/DDBJ whole genome shotgun (WGS) entry which is preliminary data.</text>
</comment>
<feature type="compositionally biased region" description="Low complexity" evidence="1">
    <location>
        <begin position="443"/>
        <end position="454"/>
    </location>
</feature>